<evidence type="ECO:0000256" key="2">
    <source>
        <dbReference type="ARBA" id="ARBA00023015"/>
    </source>
</evidence>
<dbReference type="EMBL" id="WELG01000001">
    <property type="protein sequence ID" value="KAB7531498.1"/>
    <property type="molecule type" value="Genomic_DNA"/>
</dbReference>
<dbReference type="NCBIfam" id="TIGR02937">
    <property type="entry name" value="sigma70-ECF"/>
    <property type="match status" value="1"/>
</dbReference>
<dbReference type="SUPFAM" id="SSF88659">
    <property type="entry name" value="Sigma3 and sigma4 domains of RNA polymerase sigma factors"/>
    <property type="match status" value="1"/>
</dbReference>
<reference evidence="8 9" key="1">
    <citation type="submission" date="2019-10" db="EMBL/GenBank/DDBJ databases">
        <title>Muricauda olearia CL-SS4 JCM15563 genome.</title>
        <authorList>
            <person name="Liu L."/>
        </authorList>
    </citation>
    <scope>NUCLEOTIDE SEQUENCE [LARGE SCALE GENOMIC DNA]</scope>
    <source>
        <strain evidence="8 9">CL-SS4</strain>
    </source>
</reference>
<dbReference type="InterPro" id="IPR007627">
    <property type="entry name" value="RNA_pol_sigma70_r2"/>
</dbReference>
<evidence type="ECO:0000259" key="7">
    <source>
        <dbReference type="Pfam" id="PF04545"/>
    </source>
</evidence>
<evidence type="ECO:0000256" key="3">
    <source>
        <dbReference type="ARBA" id="ARBA00023082"/>
    </source>
</evidence>
<dbReference type="Pfam" id="PF04545">
    <property type="entry name" value="Sigma70_r4"/>
    <property type="match status" value="1"/>
</dbReference>
<dbReference type="InterPro" id="IPR013325">
    <property type="entry name" value="RNA_pol_sigma_r2"/>
</dbReference>
<sequence length="208" mass="24544">MKLGIHNLFVEKKDDVILNGKDSNNVEIDEVRLWEEFQSGSEVAYSMIYTQYVGMMYNYGMKLIRDEELVKDCVQDLFVELFNAKHRLGKVRSIKSYLFKSIRRKLIFECKKRRIQRTDFGSKQVYKNQVTPSFERSLIEKQIFDDQRQKVLLAMGKLTDRQREVIHLKFYALLSYSEISEVMSLSIKGTYKLMARSISSLKSYIGKM</sequence>
<proteinExistence type="inferred from homology"/>
<dbReference type="InterPro" id="IPR036388">
    <property type="entry name" value="WH-like_DNA-bd_sf"/>
</dbReference>
<feature type="domain" description="RNA polymerase sigma-70 region 2" evidence="6">
    <location>
        <begin position="48"/>
        <end position="114"/>
    </location>
</feature>
<evidence type="ECO:0000256" key="1">
    <source>
        <dbReference type="ARBA" id="ARBA00010641"/>
    </source>
</evidence>
<keyword evidence="2" id="KW-0805">Transcription regulation</keyword>
<evidence type="ECO:0000259" key="6">
    <source>
        <dbReference type="Pfam" id="PF04542"/>
    </source>
</evidence>
<dbReference type="SUPFAM" id="SSF88946">
    <property type="entry name" value="Sigma2 domain of RNA polymerase sigma factors"/>
    <property type="match status" value="1"/>
</dbReference>
<evidence type="ECO:0000256" key="4">
    <source>
        <dbReference type="ARBA" id="ARBA00023125"/>
    </source>
</evidence>
<accession>A0A6I1E1I0</accession>
<dbReference type="OrthoDB" id="9150024at2"/>
<dbReference type="GO" id="GO:0003677">
    <property type="term" value="F:DNA binding"/>
    <property type="evidence" value="ECO:0007669"/>
    <property type="project" value="UniProtKB-KW"/>
</dbReference>
<keyword evidence="4" id="KW-0238">DNA-binding</keyword>
<name>A0A6I1E1I0_9FLAO</name>
<dbReference type="Proteomes" id="UP000429785">
    <property type="component" value="Unassembled WGS sequence"/>
</dbReference>
<dbReference type="InterPro" id="IPR007630">
    <property type="entry name" value="RNA_pol_sigma70_r4"/>
</dbReference>
<comment type="similarity">
    <text evidence="1">Belongs to the sigma-70 factor family. ECF subfamily.</text>
</comment>
<dbReference type="GO" id="GO:0006352">
    <property type="term" value="P:DNA-templated transcription initiation"/>
    <property type="evidence" value="ECO:0007669"/>
    <property type="project" value="InterPro"/>
</dbReference>
<dbReference type="PANTHER" id="PTHR43133">
    <property type="entry name" value="RNA POLYMERASE ECF-TYPE SIGMA FACTO"/>
    <property type="match status" value="1"/>
</dbReference>
<dbReference type="RefSeq" id="WP_152131268.1">
    <property type="nucleotide sequence ID" value="NZ_WELG01000001.1"/>
</dbReference>
<dbReference type="InterPro" id="IPR014284">
    <property type="entry name" value="RNA_pol_sigma-70_dom"/>
</dbReference>
<evidence type="ECO:0000313" key="9">
    <source>
        <dbReference type="Proteomes" id="UP000429785"/>
    </source>
</evidence>
<dbReference type="Pfam" id="PF04542">
    <property type="entry name" value="Sigma70_r2"/>
    <property type="match status" value="1"/>
</dbReference>
<gene>
    <name evidence="8" type="ORF">F8C76_08400</name>
</gene>
<dbReference type="Gene3D" id="1.10.1740.10">
    <property type="match status" value="1"/>
</dbReference>
<keyword evidence="5" id="KW-0804">Transcription</keyword>
<evidence type="ECO:0000256" key="5">
    <source>
        <dbReference type="ARBA" id="ARBA00023163"/>
    </source>
</evidence>
<keyword evidence="3" id="KW-0731">Sigma factor</keyword>
<dbReference type="AlphaFoldDB" id="A0A6I1E1I0"/>
<dbReference type="InterPro" id="IPR039425">
    <property type="entry name" value="RNA_pol_sigma-70-like"/>
</dbReference>
<comment type="caution">
    <text evidence="8">The sequence shown here is derived from an EMBL/GenBank/DDBJ whole genome shotgun (WGS) entry which is preliminary data.</text>
</comment>
<evidence type="ECO:0000313" key="8">
    <source>
        <dbReference type="EMBL" id="KAB7531498.1"/>
    </source>
</evidence>
<feature type="domain" description="RNA polymerase sigma-70 region 4" evidence="7">
    <location>
        <begin position="154"/>
        <end position="197"/>
    </location>
</feature>
<dbReference type="GO" id="GO:0016987">
    <property type="term" value="F:sigma factor activity"/>
    <property type="evidence" value="ECO:0007669"/>
    <property type="project" value="UniProtKB-KW"/>
</dbReference>
<organism evidence="8 9">
    <name type="scientific">Flagellimonas olearia</name>
    <dbReference type="NCBI Taxonomy" id="552546"/>
    <lineage>
        <taxon>Bacteria</taxon>
        <taxon>Pseudomonadati</taxon>
        <taxon>Bacteroidota</taxon>
        <taxon>Flavobacteriia</taxon>
        <taxon>Flavobacteriales</taxon>
        <taxon>Flavobacteriaceae</taxon>
        <taxon>Flagellimonas</taxon>
    </lineage>
</organism>
<dbReference type="PANTHER" id="PTHR43133:SF46">
    <property type="entry name" value="RNA POLYMERASE SIGMA-70 FACTOR ECF SUBFAMILY"/>
    <property type="match status" value="1"/>
</dbReference>
<dbReference type="InterPro" id="IPR013324">
    <property type="entry name" value="RNA_pol_sigma_r3/r4-like"/>
</dbReference>
<dbReference type="Gene3D" id="1.10.10.10">
    <property type="entry name" value="Winged helix-like DNA-binding domain superfamily/Winged helix DNA-binding domain"/>
    <property type="match status" value="1"/>
</dbReference>
<protein>
    <submittedName>
        <fullName evidence="8">Sigma-70 family RNA polymerase sigma factor</fullName>
    </submittedName>
</protein>